<organism evidence="3 4">
    <name type="scientific">Meganyctiphanes norvegica</name>
    <name type="common">Northern krill</name>
    <name type="synonym">Thysanopoda norvegica</name>
    <dbReference type="NCBI Taxonomy" id="48144"/>
    <lineage>
        <taxon>Eukaryota</taxon>
        <taxon>Metazoa</taxon>
        <taxon>Ecdysozoa</taxon>
        <taxon>Arthropoda</taxon>
        <taxon>Crustacea</taxon>
        <taxon>Multicrustacea</taxon>
        <taxon>Malacostraca</taxon>
        <taxon>Eumalacostraca</taxon>
        <taxon>Eucarida</taxon>
        <taxon>Euphausiacea</taxon>
        <taxon>Euphausiidae</taxon>
        <taxon>Meganyctiphanes</taxon>
    </lineage>
</organism>
<keyword evidence="4" id="KW-1185">Reference proteome</keyword>
<dbReference type="SUPFAM" id="SSF56436">
    <property type="entry name" value="C-type lectin-like"/>
    <property type="match status" value="1"/>
</dbReference>
<evidence type="ECO:0000313" key="4">
    <source>
        <dbReference type="Proteomes" id="UP001497623"/>
    </source>
</evidence>
<evidence type="ECO:0000313" key="3">
    <source>
        <dbReference type="EMBL" id="CAL4105502.1"/>
    </source>
</evidence>
<dbReference type="InterPro" id="IPR016186">
    <property type="entry name" value="C-type_lectin-like/link_sf"/>
</dbReference>
<protein>
    <recommendedName>
        <fullName evidence="2">C-type lectin domain-containing protein</fullName>
    </recommendedName>
</protein>
<feature type="domain" description="C-type lectin" evidence="2">
    <location>
        <begin position="141"/>
        <end position="258"/>
    </location>
</feature>
<dbReference type="Pfam" id="PF00059">
    <property type="entry name" value="Lectin_C"/>
    <property type="match status" value="1"/>
</dbReference>
<evidence type="ECO:0000259" key="2">
    <source>
        <dbReference type="PROSITE" id="PS50041"/>
    </source>
</evidence>
<sequence length="271" mass="31082">MAGVGWSCWMFYILFDLVAYFNEVDAGCEEYRRAKAAAMKNMNYTKDWGREDDAEYEEFAKFSAEESEEYIGMGGRMIAGSYNLDNGPYGAVDFTQTHDRCKREGGFCMTKTDYCRGTRKLYQTQCANECVCCLAENVLNFSGHKLSMITRKKNWKCARDICRDKGGDLYVPTSVQELLRFLRDKQLYKKKVWVGISDMGRARHYEGVHDNKVTGGWMRGQPTRKVPGSDCVAVEDYSRKFNGLRVRPCKEEHLFVCDLGINHVSNHDVGQ</sequence>
<dbReference type="InterPro" id="IPR016187">
    <property type="entry name" value="CTDL_fold"/>
</dbReference>
<feature type="chain" id="PRO_5043360016" description="C-type lectin domain-containing protein" evidence="1">
    <location>
        <begin position="27"/>
        <end position="271"/>
    </location>
</feature>
<reference evidence="3 4" key="1">
    <citation type="submission" date="2024-05" db="EMBL/GenBank/DDBJ databases">
        <authorList>
            <person name="Wallberg A."/>
        </authorList>
    </citation>
    <scope>NUCLEOTIDE SEQUENCE [LARGE SCALE GENOMIC DNA]</scope>
</reference>
<keyword evidence="1" id="KW-0732">Signal</keyword>
<proteinExistence type="predicted"/>
<evidence type="ECO:0000256" key="1">
    <source>
        <dbReference type="SAM" id="SignalP"/>
    </source>
</evidence>
<dbReference type="PROSITE" id="PS50041">
    <property type="entry name" value="C_TYPE_LECTIN_2"/>
    <property type="match status" value="1"/>
</dbReference>
<dbReference type="AlphaFoldDB" id="A0AAV2QZR9"/>
<dbReference type="Proteomes" id="UP001497623">
    <property type="component" value="Unassembled WGS sequence"/>
</dbReference>
<dbReference type="InterPro" id="IPR001304">
    <property type="entry name" value="C-type_lectin-like"/>
</dbReference>
<dbReference type="SMART" id="SM00034">
    <property type="entry name" value="CLECT"/>
    <property type="match status" value="1"/>
</dbReference>
<dbReference type="EMBL" id="CAXKWB010012787">
    <property type="protein sequence ID" value="CAL4105502.1"/>
    <property type="molecule type" value="Genomic_DNA"/>
</dbReference>
<feature type="signal peptide" evidence="1">
    <location>
        <begin position="1"/>
        <end position="26"/>
    </location>
</feature>
<dbReference type="Gene3D" id="3.10.100.10">
    <property type="entry name" value="Mannose-Binding Protein A, subunit A"/>
    <property type="match status" value="1"/>
</dbReference>
<accession>A0AAV2QZR9</accession>
<name>A0AAV2QZR9_MEGNR</name>
<dbReference type="CDD" id="cd00037">
    <property type="entry name" value="CLECT"/>
    <property type="match status" value="1"/>
</dbReference>
<gene>
    <name evidence="3" type="ORF">MNOR_LOCUS18104</name>
</gene>
<comment type="caution">
    <text evidence="3">The sequence shown here is derived from an EMBL/GenBank/DDBJ whole genome shotgun (WGS) entry which is preliminary data.</text>
</comment>